<dbReference type="InterPro" id="IPR015943">
    <property type="entry name" value="WD40/YVTN_repeat-like_dom_sf"/>
</dbReference>
<dbReference type="RefSeq" id="WP_240608109.1">
    <property type="nucleotide sequence ID" value="NZ_KQ758903.1"/>
</dbReference>
<dbReference type="STRING" id="1217799.DEALK_17000"/>
<keyword evidence="2" id="KW-0808">Transferase</keyword>
<accession>A0A0W0GJW3</accession>
<dbReference type="GO" id="GO:0016603">
    <property type="term" value="F:glutaminyl-peptide cyclotransferase activity"/>
    <property type="evidence" value="ECO:0007669"/>
    <property type="project" value="InterPro"/>
</dbReference>
<proteinExistence type="predicted"/>
<dbReference type="PATRIC" id="fig|1217799.6.peg.1751"/>
<dbReference type="SUPFAM" id="SSF50969">
    <property type="entry name" value="YVTN repeat-like/Quinoprotein amine dehydrogenase"/>
    <property type="match status" value="1"/>
</dbReference>
<evidence type="ECO:0000313" key="3">
    <source>
        <dbReference type="Proteomes" id="UP000053947"/>
    </source>
</evidence>
<organism evidence="2 3">
    <name type="scientific">Dehalogenimonas alkenigignens</name>
    <dbReference type="NCBI Taxonomy" id="1217799"/>
    <lineage>
        <taxon>Bacteria</taxon>
        <taxon>Bacillati</taxon>
        <taxon>Chloroflexota</taxon>
        <taxon>Dehalococcoidia</taxon>
        <taxon>Dehalococcoidales</taxon>
        <taxon>Dehalococcoidaceae</taxon>
        <taxon>Dehalogenimonas</taxon>
    </lineage>
</organism>
<dbReference type="PANTHER" id="PTHR31270:SF1">
    <property type="entry name" value="GLUTAMINYL-PEPTIDE CYCLOTRANSFERASE"/>
    <property type="match status" value="1"/>
</dbReference>
<dbReference type="PANTHER" id="PTHR31270">
    <property type="entry name" value="GLUTAMINYL-PEPTIDE CYCLOTRANSFERASE"/>
    <property type="match status" value="1"/>
</dbReference>
<keyword evidence="1" id="KW-0732">Signal</keyword>
<dbReference type="Pfam" id="PF05096">
    <property type="entry name" value="Glu_cyclase_2"/>
    <property type="match status" value="1"/>
</dbReference>
<feature type="chain" id="PRO_5006902695" evidence="1">
    <location>
        <begin position="30"/>
        <end position="282"/>
    </location>
</feature>
<dbReference type="Proteomes" id="UP000053947">
    <property type="component" value="Unassembled WGS sequence"/>
</dbReference>
<dbReference type="InterPro" id="IPR007788">
    <property type="entry name" value="QCT"/>
</dbReference>
<comment type="caution">
    <text evidence="2">The sequence shown here is derived from an EMBL/GenBank/DDBJ whole genome shotgun (WGS) entry which is preliminary data.</text>
</comment>
<dbReference type="EMBL" id="LFDV01000002">
    <property type="protein sequence ID" value="KTB48853.1"/>
    <property type="molecule type" value="Genomic_DNA"/>
</dbReference>
<protein>
    <submittedName>
        <fullName evidence="2">Glutamine cyclotransferase</fullName>
    </submittedName>
</protein>
<dbReference type="AlphaFoldDB" id="A0A0W0GJW3"/>
<feature type="signal peptide" evidence="1">
    <location>
        <begin position="1"/>
        <end position="29"/>
    </location>
</feature>
<sequence>MTDRTVITQHVKRLTVAACLIISFTIAPAACNNDGLQTITTTTATPAVQTATHYTYRIVNSYPHDRTAFTQGLVYFNGFLYESTGLNGQSSIRKVELATGMVMQSKTLPQQYFGEGLTMWQDTLIQLTWQSGIGFVYDRETFDLESDFNYVTEGWGLANDGSRIIMSDGTANLYFLDPVTLQRTSQIEVKDGTTPVVRLNELEFIDGKIYANVWQTDRIAIIDPASGRVESWIDLTGLLTPAQAAGIYVDVLNGIAYDAAQKRLFVTGKLWPLIFEIQLVAG</sequence>
<reference evidence="2 3" key="1">
    <citation type="submission" date="2015-06" db="EMBL/GenBank/DDBJ databases">
        <title>Genome sequence of the organohalide-respiring Dehalogenimonas alkenigignens type strain (IP3-3T).</title>
        <authorList>
            <person name="Key T.A."/>
            <person name="Richmond D.P."/>
            <person name="Bowman K.S."/>
            <person name="Cho Y.-J."/>
            <person name="Chun J."/>
            <person name="da Costa M.S."/>
            <person name="Rainey F.A."/>
            <person name="Moe W.M."/>
        </authorList>
    </citation>
    <scope>NUCLEOTIDE SEQUENCE [LARGE SCALE GENOMIC DNA]</scope>
    <source>
        <strain evidence="2 3">IP3-3</strain>
    </source>
</reference>
<dbReference type="Gene3D" id="2.130.10.10">
    <property type="entry name" value="YVTN repeat-like/Quinoprotein amine dehydrogenase"/>
    <property type="match status" value="1"/>
</dbReference>
<gene>
    <name evidence="2" type="ORF">DEALK_17000</name>
</gene>
<keyword evidence="3" id="KW-1185">Reference proteome</keyword>
<evidence type="ECO:0000256" key="1">
    <source>
        <dbReference type="SAM" id="SignalP"/>
    </source>
</evidence>
<evidence type="ECO:0000313" key="2">
    <source>
        <dbReference type="EMBL" id="KTB48853.1"/>
    </source>
</evidence>
<name>A0A0W0GJW3_9CHLR</name>
<dbReference type="InterPro" id="IPR011044">
    <property type="entry name" value="Quino_amine_DH_bsu"/>
</dbReference>